<dbReference type="EMBL" id="SACM01000005">
    <property type="protein sequence ID" value="RVT83103.1"/>
    <property type="molecule type" value="Genomic_DNA"/>
</dbReference>
<evidence type="ECO:0000256" key="9">
    <source>
        <dbReference type="ARBA" id="ARBA00023027"/>
    </source>
</evidence>
<feature type="domain" description="Cytidyltransferase-like" evidence="13">
    <location>
        <begin position="38"/>
        <end position="196"/>
    </location>
</feature>
<protein>
    <recommendedName>
        <fullName evidence="11">Probable nicotinate-nucleotide adenylyltransferase</fullName>
        <ecNumber evidence="11">2.7.7.18</ecNumber>
    </recommendedName>
    <alternativeName>
        <fullName evidence="11">Deamido-NAD(+) diphosphorylase</fullName>
    </alternativeName>
    <alternativeName>
        <fullName evidence="11">Deamido-NAD(+) pyrophosphorylase</fullName>
    </alternativeName>
    <alternativeName>
        <fullName evidence="11">Nicotinate mononucleotide adenylyltransferase</fullName>
        <shortName evidence="11">NaMN adenylyltransferase</shortName>
    </alternativeName>
</protein>
<evidence type="ECO:0000313" key="14">
    <source>
        <dbReference type="EMBL" id="RVT83103.1"/>
    </source>
</evidence>
<gene>
    <name evidence="11 14" type="primary">nadD</name>
    <name evidence="14" type="ORF">EOD73_16235</name>
</gene>
<keyword evidence="4 11" id="KW-0662">Pyridine nucleotide biosynthesis</keyword>
<keyword evidence="8 11" id="KW-0067">ATP-binding</keyword>
<evidence type="ECO:0000256" key="11">
    <source>
        <dbReference type="HAMAP-Rule" id="MF_00244"/>
    </source>
</evidence>
<keyword evidence="9 11" id="KW-0520">NAD</keyword>
<dbReference type="Pfam" id="PF01467">
    <property type="entry name" value="CTP_transf_like"/>
    <property type="match status" value="1"/>
</dbReference>
<comment type="similarity">
    <text evidence="3 11">Belongs to the NadD family.</text>
</comment>
<evidence type="ECO:0000256" key="2">
    <source>
        <dbReference type="ARBA" id="ARBA00005019"/>
    </source>
</evidence>
<evidence type="ECO:0000256" key="4">
    <source>
        <dbReference type="ARBA" id="ARBA00022642"/>
    </source>
</evidence>
<dbReference type="OrthoDB" id="5295945at2"/>
<evidence type="ECO:0000256" key="8">
    <source>
        <dbReference type="ARBA" id="ARBA00022840"/>
    </source>
</evidence>
<sequence length="225" mass="23775">MGARARHARGQAVHRLPAPARLGRRGAHPPVAVKRYGLFGGSFNPAHRAHRALAQAAVAQLGLDELVVMPAGQPWQKAGQPMAEGRHRLAMLLLQMKGLPGVSVSSWELDRPEPSVSSDTLATLQTAQPGAWFLVIGQDQYARLSTWRRVDALLAACTLAVVARGSEAIAPDPALPPHRAQALAMPADAISASGVRAAILQGADISPLVGNEVARYIAQHTLYAA</sequence>
<dbReference type="Proteomes" id="UP000288587">
    <property type="component" value="Unassembled WGS sequence"/>
</dbReference>
<proteinExistence type="inferred from homology"/>
<comment type="caution">
    <text evidence="14">The sequence shown here is derived from an EMBL/GenBank/DDBJ whole genome shotgun (WGS) entry which is preliminary data.</text>
</comment>
<comment type="function">
    <text evidence="1 11">Catalyzes the reversible adenylation of nicotinate mononucleotide (NaMN) to nicotinic acid adenine dinucleotide (NaAD).</text>
</comment>
<evidence type="ECO:0000256" key="3">
    <source>
        <dbReference type="ARBA" id="ARBA00009014"/>
    </source>
</evidence>
<dbReference type="CDD" id="cd02165">
    <property type="entry name" value="NMNAT"/>
    <property type="match status" value="1"/>
</dbReference>
<comment type="catalytic activity">
    <reaction evidence="10 11">
        <text>nicotinate beta-D-ribonucleotide + ATP + H(+) = deamido-NAD(+) + diphosphate</text>
        <dbReference type="Rhea" id="RHEA:22860"/>
        <dbReference type="ChEBI" id="CHEBI:15378"/>
        <dbReference type="ChEBI" id="CHEBI:30616"/>
        <dbReference type="ChEBI" id="CHEBI:33019"/>
        <dbReference type="ChEBI" id="CHEBI:57502"/>
        <dbReference type="ChEBI" id="CHEBI:58437"/>
        <dbReference type="EC" id="2.7.7.18"/>
    </reaction>
</comment>
<dbReference type="EC" id="2.7.7.18" evidence="11"/>
<dbReference type="AlphaFoldDB" id="A0A3S2UDR9"/>
<evidence type="ECO:0000256" key="6">
    <source>
        <dbReference type="ARBA" id="ARBA00022695"/>
    </source>
</evidence>
<keyword evidence="7 11" id="KW-0547">Nucleotide-binding</keyword>
<dbReference type="HAMAP" id="MF_00244">
    <property type="entry name" value="NaMN_adenylyltr"/>
    <property type="match status" value="1"/>
</dbReference>
<dbReference type="InterPro" id="IPR004821">
    <property type="entry name" value="Cyt_trans-like"/>
</dbReference>
<dbReference type="GO" id="GO:0009435">
    <property type="term" value="P:NAD+ biosynthetic process"/>
    <property type="evidence" value="ECO:0007669"/>
    <property type="project" value="UniProtKB-UniRule"/>
</dbReference>
<dbReference type="SUPFAM" id="SSF52374">
    <property type="entry name" value="Nucleotidylyl transferase"/>
    <property type="match status" value="1"/>
</dbReference>
<reference evidence="14 15" key="1">
    <citation type="submission" date="2019-01" db="EMBL/GenBank/DDBJ databases">
        <authorList>
            <person name="Chen W.-M."/>
        </authorList>
    </citation>
    <scope>NUCLEOTIDE SEQUENCE [LARGE SCALE GENOMIC DNA]</scope>
    <source>
        <strain evidence="14 15">CCP-18</strain>
    </source>
</reference>
<evidence type="ECO:0000313" key="15">
    <source>
        <dbReference type="Proteomes" id="UP000288587"/>
    </source>
</evidence>
<keyword evidence="5 11" id="KW-0808">Transferase</keyword>
<organism evidence="14 15">
    <name type="scientific">Inhella crocodyli</name>
    <dbReference type="NCBI Taxonomy" id="2499851"/>
    <lineage>
        <taxon>Bacteria</taxon>
        <taxon>Pseudomonadati</taxon>
        <taxon>Pseudomonadota</taxon>
        <taxon>Betaproteobacteria</taxon>
        <taxon>Burkholderiales</taxon>
        <taxon>Sphaerotilaceae</taxon>
        <taxon>Inhella</taxon>
    </lineage>
</organism>
<keyword evidence="15" id="KW-1185">Reference proteome</keyword>
<name>A0A3S2UDR9_9BURK</name>
<accession>A0A3S2UDR9</accession>
<dbReference type="GO" id="GO:0005524">
    <property type="term" value="F:ATP binding"/>
    <property type="evidence" value="ECO:0007669"/>
    <property type="project" value="UniProtKB-KW"/>
</dbReference>
<feature type="region of interest" description="Disordered" evidence="12">
    <location>
        <begin position="1"/>
        <end position="27"/>
    </location>
</feature>
<dbReference type="InterPro" id="IPR014729">
    <property type="entry name" value="Rossmann-like_a/b/a_fold"/>
</dbReference>
<dbReference type="NCBIfam" id="TIGR00482">
    <property type="entry name" value="nicotinate (nicotinamide) nucleotide adenylyltransferase"/>
    <property type="match status" value="1"/>
</dbReference>
<evidence type="ECO:0000259" key="13">
    <source>
        <dbReference type="Pfam" id="PF01467"/>
    </source>
</evidence>
<comment type="pathway">
    <text evidence="2 11">Cofactor biosynthesis; NAD(+) biosynthesis; deamido-NAD(+) from nicotinate D-ribonucleotide: step 1/1.</text>
</comment>
<evidence type="ECO:0000256" key="12">
    <source>
        <dbReference type="SAM" id="MobiDB-lite"/>
    </source>
</evidence>
<keyword evidence="6 11" id="KW-0548">Nucleotidyltransferase</keyword>
<evidence type="ECO:0000256" key="5">
    <source>
        <dbReference type="ARBA" id="ARBA00022679"/>
    </source>
</evidence>
<dbReference type="Gene3D" id="3.40.50.620">
    <property type="entry name" value="HUPs"/>
    <property type="match status" value="1"/>
</dbReference>
<dbReference type="InterPro" id="IPR005248">
    <property type="entry name" value="NadD/NMNAT"/>
</dbReference>
<dbReference type="GO" id="GO:0004515">
    <property type="term" value="F:nicotinate-nucleotide adenylyltransferase activity"/>
    <property type="evidence" value="ECO:0007669"/>
    <property type="project" value="UniProtKB-UniRule"/>
</dbReference>
<evidence type="ECO:0000256" key="1">
    <source>
        <dbReference type="ARBA" id="ARBA00002324"/>
    </source>
</evidence>
<dbReference type="PANTHER" id="PTHR39321:SF3">
    <property type="entry name" value="PHOSPHOPANTETHEINE ADENYLYLTRANSFERASE"/>
    <property type="match status" value="1"/>
</dbReference>
<dbReference type="UniPathway" id="UPA00253">
    <property type="reaction ID" value="UER00332"/>
</dbReference>
<evidence type="ECO:0000256" key="10">
    <source>
        <dbReference type="ARBA" id="ARBA00048721"/>
    </source>
</evidence>
<dbReference type="PANTHER" id="PTHR39321">
    <property type="entry name" value="NICOTINATE-NUCLEOTIDE ADENYLYLTRANSFERASE-RELATED"/>
    <property type="match status" value="1"/>
</dbReference>
<evidence type="ECO:0000256" key="7">
    <source>
        <dbReference type="ARBA" id="ARBA00022741"/>
    </source>
</evidence>